<dbReference type="CDD" id="cd02440">
    <property type="entry name" value="AdoMet_MTases"/>
    <property type="match status" value="1"/>
</dbReference>
<evidence type="ECO:0000256" key="4">
    <source>
        <dbReference type="HAMAP-Rule" id="MF_01922"/>
    </source>
</evidence>
<dbReference type="PANTHER" id="PTHR23245:SF41">
    <property type="entry name" value="TRNA(PHE) (4-DEMETHYLWYOSINE(37)-C(7)) AMINOCARBOXYPROPYLTRANSFERASE"/>
    <property type="match status" value="1"/>
</dbReference>
<feature type="region of interest" description="Disordered" evidence="5">
    <location>
        <begin position="156"/>
        <end position="183"/>
    </location>
</feature>
<dbReference type="SUPFAM" id="SSF53335">
    <property type="entry name" value="S-adenosyl-L-methionine-dependent methyltransferases"/>
    <property type="match status" value="1"/>
</dbReference>
<dbReference type="EMBL" id="REFY01000001">
    <property type="protein sequence ID" value="RQG92979.1"/>
    <property type="molecule type" value="Genomic_DNA"/>
</dbReference>
<dbReference type="GO" id="GO:0005737">
    <property type="term" value="C:cytoplasm"/>
    <property type="evidence" value="ECO:0007669"/>
    <property type="project" value="UniProtKB-SubCell"/>
</dbReference>
<evidence type="ECO:0000259" key="6">
    <source>
        <dbReference type="PROSITE" id="PS51684"/>
    </source>
</evidence>
<feature type="domain" description="SAM-dependent methyltransferase TRM5/TYW2-type" evidence="6">
    <location>
        <begin position="112"/>
        <end position="384"/>
    </location>
</feature>
<dbReference type="InterPro" id="IPR030382">
    <property type="entry name" value="MeTrfase_TRM5/TYW2"/>
</dbReference>
<feature type="binding site" evidence="4">
    <location>
        <position position="197"/>
    </location>
    <ligand>
        <name>S-adenosyl-L-methionine</name>
        <dbReference type="ChEBI" id="CHEBI:59789"/>
    </ligand>
</feature>
<evidence type="ECO:0000256" key="2">
    <source>
        <dbReference type="ARBA" id="ARBA00022691"/>
    </source>
</evidence>
<evidence type="ECO:0000313" key="8">
    <source>
        <dbReference type="Proteomes" id="UP000273828"/>
    </source>
</evidence>
<dbReference type="Gene3D" id="3.40.50.150">
    <property type="entry name" value="Vaccinia Virus protein VP39"/>
    <property type="match status" value="1"/>
</dbReference>
<keyword evidence="1 4" id="KW-0808">Transferase</keyword>
<evidence type="ECO:0000313" key="7">
    <source>
        <dbReference type="EMBL" id="RQG92979.1"/>
    </source>
</evidence>
<keyword evidence="3 4" id="KW-0819">tRNA processing</keyword>
<dbReference type="InterPro" id="IPR056743">
    <property type="entry name" value="TRM5-TYW2-like_MTfase"/>
</dbReference>
<gene>
    <name evidence="4" type="primary">taw2</name>
    <name evidence="7" type="ORF">EA462_01830</name>
</gene>
<dbReference type="GO" id="GO:0008175">
    <property type="term" value="F:tRNA methyltransferase activity"/>
    <property type="evidence" value="ECO:0007669"/>
    <property type="project" value="TreeGrafter"/>
</dbReference>
<keyword evidence="8" id="KW-1185">Reference proteome</keyword>
<dbReference type="Pfam" id="PF25133">
    <property type="entry name" value="TYW2_N_2"/>
    <property type="match status" value="1"/>
</dbReference>
<comment type="similarity">
    <text evidence="4">Belongs to the class I-like SAM-binding methyltransferase superfamily. TRM5/TYW2 family.</text>
</comment>
<accession>A0A3N6P4R2</accession>
<dbReference type="GO" id="GO:0030488">
    <property type="term" value="P:tRNA methylation"/>
    <property type="evidence" value="ECO:0007669"/>
    <property type="project" value="TreeGrafter"/>
</dbReference>
<dbReference type="Proteomes" id="UP000273828">
    <property type="component" value="Unassembled WGS sequence"/>
</dbReference>
<reference evidence="7 8" key="1">
    <citation type="submission" date="2018-10" db="EMBL/GenBank/DDBJ databases">
        <title>Natrarchaeobius chitinivorans gen. nov., sp. nov., and Natrarchaeobius haloalkaliphilus sp. nov., alkaliphilic, chitin-utilizing haloarchaea from hypersaline alkaline lakes.</title>
        <authorList>
            <person name="Sorokin D.Y."/>
            <person name="Elcheninov A.G."/>
            <person name="Kostrikina N.A."/>
            <person name="Bale N.J."/>
            <person name="Sinninghe Damste J.S."/>
            <person name="Khijniak T.V."/>
            <person name="Kublanov I.V."/>
            <person name="Toshchakov S.V."/>
        </authorList>
    </citation>
    <scope>NUCLEOTIDE SEQUENCE [LARGE SCALE GENOMIC DNA]</scope>
    <source>
        <strain evidence="7 8">AArcht-Sl</strain>
    </source>
</reference>
<proteinExistence type="inferred from homology"/>
<comment type="subcellular location">
    <subcellularLocation>
        <location evidence="4">Cytoplasm</location>
    </subcellularLocation>
</comment>
<protein>
    <recommendedName>
        <fullName evidence="4">tRNA(Phe) (4-demethylwyosine(37)-C(7)) aminocarboxypropyltransferase</fullName>
        <ecNumber evidence="4">2.5.1.114</ecNumber>
    </recommendedName>
    <alternativeName>
        <fullName evidence="4">tRNA wyosine derivatives biosynthesis protein Taw2</fullName>
    </alternativeName>
</protein>
<dbReference type="EC" id="2.5.1.114" evidence="4"/>
<comment type="caution">
    <text evidence="4">Lacks conserved residue(s) required for the propagation of feature annotation.</text>
</comment>
<comment type="function">
    <text evidence="4">S-adenosyl-L-methionine-dependent transferase that acts as a component of the wyosine derivatives biosynthesis pathway. Catalyzes the transfer of the alpha-amino-alpha-carboxypropyl (acp) group from S-adenosyl-L-methionine to 4-demethylwyosine (imG-14), forming 7-aminocarboxypropyl-demethylwyosine (wybutosine-86) at position 37 of tRNA(Phe).</text>
</comment>
<dbReference type="AlphaFoldDB" id="A0A3N6P4R2"/>
<organism evidence="7 8">
    <name type="scientific">Natrarchaeobius halalkaliphilus</name>
    <dbReference type="NCBI Taxonomy" id="1679091"/>
    <lineage>
        <taxon>Archaea</taxon>
        <taxon>Methanobacteriati</taxon>
        <taxon>Methanobacteriota</taxon>
        <taxon>Stenosarchaea group</taxon>
        <taxon>Halobacteria</taxon>
        <taxon>Halobacteriales</taxon>
        <taxon>Natrialbaceae</taxon>
        <taxon>Natrarchaeobius</taxon>
    </lineage>
</organism>
<keyword evidence="7" id="KW-0489">Methyltransferase</keyword>
<dbReference type="GO" id="GO:0102522">
    <property type="term" value="F:tRNA 4-demethylwyosine alpha-amino-alpha-carboxypropyltransferase activity"/>
    <property type="evidence" value="ECO:0007669"/>
    <property type="project" value="UniProtKB-EC"/>
</dbReference>
<dbReference type="HAMAP" id="MF_01922">
    <property type="entry name" value="TYW2_archaea"/>
    <property type="match status" value="1"/>
</dbReference>
<comment type="catalytic activity">
    <reaction evidence="4">
        <text>4-demethylwyosine(37) in tRNA(Phe) + S-adenosyl-L-methionine = 4-demethyl-7-[(3S)-3-amino-3-carboxypropyl]wyosine(37) in tRNA(Phe) + S-methyl-5'-thioadenosine + H(+)</text>
        <dbReference type="Rhea" id="RHEA:36355"/>
        <dbReference type="Rhea" id="RHEA-COMP:10164"/>
        <dbReference type="Rhea" id="RHEA-COMP:10378"/>
        <dbReference type="ChEBI" id="CHEBI:15378"/>
        <dbReference type="ChEBI" id="CHEBI:17509"/>
        <dbReference type="ChEBI" id="CHEBI:59789"/>
        <dbReference type="ChEBI" id="CHEBI:64315"/>
        <dbReference type="ChEBI" id="CHEBI:73550"/>
        <dbReference type="EC" id="2.5.1.114"/>
    </reaction>
</comment>
<evidence type="ECO:0000256" key="5">
    <source>
        <dbReference type="SAM" id="MobiDB-lite"/>
    </source>
</evidence>
<dbReference type="OrthoDB" id="8079at2157"/>
<dbReference type="InterPro" id="IPR056744">
    <property type="entry name" value="TRM5/TYW2-like_N"/>
</dbReference>
<dbReference type="InterPro" id="IPR029063">
    <property type="entry name" value="SAM-dependent_MTases_sf"/>
</dbReference>
<evidence type="ECO:0000256" key="3">
    <source>
        <dbReference type="ARBA" id="ARBA00022694"/>
    </source>
</evidence>
<name>A0A3N6P4R2_9EURY</name>
<dbReference type="Gene3D" id="3.30.300.110">
    <property type="entry name" value="Met-10+ protein-like domains"/>
    <property type="match status" value="1"/>
</dbReference>
<dbReference type="InterPro" id="IPR030867">
    <property type="entry name" value="TYW2_archaea"/>
</dbReference>
<feature type="binding site" evidence="4">
    <location>
        <position position="242"/>
    </location>
    <ligand>
        <name>S-adenosyl-L-methionine</name>
        <dbReference type="ChEBI" id="CHEBI:59789"/>
    </ligand>
</feature>
<keyword evidence="4" id="KW-0963">Cytoplasm</keyword>
<evidence type="ECO:0000256" key="1">
    <source>
        <dbReference type="ARBA" id="ARBA00022679"/>
    </source>
</evidence>
<dbReference type="PROSITE" id="PS51684">
    <property type="entry name" value="SAM_MT_TRM5_TYW2"/>
    <property type="match status" value="1"/>
</dbReference>
<dbReference type="PANTHER" id="PTHR23245">
    <property type="entry name" value="TRNA METHYLTRANSFERASE"/>
    <property type="match status" value="1"/>
</dbReference>
<dbReference type="Pfam" id="PF02475">
    <property type="entry name" value="TRM5-TYW2_MTfase"/>
    <property type="match status" value="2"/>
</dbReference>
<comment type="caution">
    <text evidence="7">The sequence shown here is derived from an EMBL/GenBank/DDBJ whole genome shotgun (WGS) entry which is preliminary data.</text>
</comment>
<feature type="binding site" evidence="4">
    <location>
        <position position="204"/>
    </location>
    <ligand>
        <name>S-adenosyl-L-methionine</name>
        <dbReference type="ChEBI" id="CHEBI:59789"/>
    </ligand>
</feature>
<sequence>MSDDDFPSESPSVRDVVGRTDGETALAAVVEKPRTETAIESLRAEGVYDDSRRVRETESGTIALPVTEPPSETPVLEVVRQLDPEVRLTDVEDVLGARGWSTDDLATVPSSWAVIGSVVMVSVPADCPDELELADALLEVHGEADSVLADEGIANDGVAGTHREPRTRLLAGDPDTETVHTEHGTRYGLDPAAVMFSPGNQAERARMGDVCEPGERVFDMFAGIGYFTLPLVRAGADVTATEINPTAFRYLVENAMLNDVSERVDAYMSDCREIAADVEADRVVMGYYGRSTEAAPPEDECGRGGGTRSDEAAEFLPAALEALVPGGLVHYHEATPEPRLWDRPLERLESAADTAERELTVLDRRRVKSHSAGVAHVVVDARFE</sequence>
<keyword evidence="2 4" id="KW-0949">S-adenosyl-L-methionine</keyword>
<dbReference type="RefSeq" id="WP_124176864.1">
    <property type="nucleotide sequence ID" value="NZ_REFY01000001.1"/>
</dbReference>
<feature type="region of interest" description="Disordered" evidence="5">
    <location>
        <begin position="1"/>
        <end position="20"/>
    </location>
</feature>